<accession>A0A2U1CXE7</accession>
<protein>
    <submittedName>
        <fullName evidence="2">Pimeloyl-ACP methyl ester carboxylesterase</fullName>
    </submittedName>
</protein>
<dbReference type="PANTHER" id="PTHR43433">
    <property type="entry name" value="HYDROLASE, ALPHA/BETA FOLD FAMILY PROTEIN"/>
    <property type="match status" value="1"/>
</dbReference>
<name>A0A2U1CXE7_9GAMM</name>
<dbReference type="GO" id="GO:0046503">
    <property type="term" value="P:glycerolipid catabolic process"/>
    <property type="evidence" value="ECO:0007669"/>
    <property type="project" value="TreeGrafter"/>
</dbReference>
<dbReference type="InterPro" id="IPR000073">
    <property type="entry name" value="AB_hydrolase_1"/>
</dbReference>
<dbReference type="InterPro" id="IPR050471">
    <property type="entry name" value="AB_hydrolase"/>
</dbReference>
<evidence type="ECO:0000313" key="2">
    <source>
        <dbReference type="EMBL" id="PVY76786.1"/>
    </source>
</evidence>
<dbReference type="Gene3D" id="3.40.50.1820">
    <property type="entry name" value="alpha/beta hydrolase"/>
    <property type="match status" value="1"/>
</dbReference>
<evidence type="ECO:0000313" key="3">
    <source>
        <dbReference type="Proteomes" id="UP000245887"/>
    </source>
</evidence>
<dbReference type="Proteomes" id="UP000245887">
    <property type="component" value="Unassembled WGS sequence"/>
</dbReference>
<dbReference type="InterPro" id="IPR029058">
    <property type="entry name" value="AB_hydrolase_fold"/>
</dbReference>
<organism evidence="2 3">
    <name type="scientific">Tamilnaduibacter salinus</name>
    <dbReference type="NCBI Taxonomy" id="1484056"/>
    <lineage>
        <taxon>Bacteria</taxon>
        <taxon>Pseudomonadati</taxon>
        <taxon>Pseudomonadota</taxon>
        <taxon>Gammaproteobacteria</taxon>
        <taxon>Pseudomonadales</taxon>
        <taxon>Marinobacteraceae</taxon>
        <taxon>Tamilnaduibacter</taxon>
    </lineage>
</organism>
<dbReference type="PANTHER" id="PTHR43433:SF5">
    <property type="entry name" value="AB HYDROLASE-1 DOMAIN-CONTAINING PROTEIN"/>
    <property type="match status" value="1"/>
</dbReference>
<dbReference type="AlphaFoldDB" id="A0A2U1CXE7"/>
<dbReference type="SUPFAM" id="SSF53474">
    <property type="entry name" value="alpha/beta-Hydrolases"/>
    <property type="match status" value="1"/>
</dbReference>
<proteinExistence type="predicted"/>
<evidence type="ECO:0000259" key="1">
    <source>
        <dbReference type="Pfam" id="PF00561"/>
    </source>
</evidence>
<comment type="caution">
    <text evidence="2">The sequence shown here is derived from an EMBL/GenBank/DDBJ whole genome shotgun (WGS) entry which is preliminary data.</text>
</comment>
<gene>
    <name evidence="2" type="ORF">C8D92_10417</name>
</gene>
<dbReference type="RefSeq" id="WP_243402391.1">
    <property type="nucleotide sequence ID" value="NZ_QEKQ01000004.1"/>
</dbReference>
<reference evidence="2 3" key="1">
    <citation type="submission" date="2018-04" db="EMBL/GenBank/DDBJ databases">
        <title>Genomic Encyclopedia of Type Strains, Phase IV (KMG-IV): sequencing the most valuable type-strain genomes for metagenomic binning, comparative biology and taxonomic classification.</title>
        <authorList>
            <person name="Goeker M."/>
        </authorList>
    </citation>
    <scope>NUCLEOTIDE SEQUENCE [LARGE SCALE GENOMIC DNA]</scope>
    <source>
        <strain evidence="2 3">DSM 28688</strain>
    </source>
</reference>
<dbReference type="GO" id="GO:0004806">
    <property type="term" value="F:triacylglycerol lipase activity"/>
    <property type="evidence" value="ECO:0007669"/>
    <property type="project" value="TreeGrafter"/>
</dbReference>
<dbReference type="Pfam" id="PF00561">
    <property type="entry name" value="Abhydrolase_1"/>
    <property type="match status" value="1"/>
</dbReference>
<dbReference type="EMBL" id="QEKQ01000004">
    <property type="protein sequence ID" value="PVY76786.1"/>
    <property type="molecule type" value="Genomic_DNA"/>
</dbReference>
<sequence>MSAAEFETSETPVQMPANGLRFCVETRGNPEGEPVMFVMGLAGQMTLWPDSLIDQYTRAGYRVILFDNRDIGLSSRLKGHVKGHPLKAMARYRLGLSVPAPYTLYDMADDLVGILDAMAIDSVHLFGISMGGMISQLVAGRYPERVRSATLVMTSANSPSLPMPKPALIWKLSGGGTNGHDEASVVERSVRFWQAIQSPDYPADLDEVAERVRSDYRRSYYPAGILRQTRAILGAGSLVNVTRQIRVPTTIIHGKDDPLVRPVAAEQLSHLIPHAHRHMIPGMGHDLPNALMPTLAGHSLDMIRG</sequence>
<feature type="domain" description="AB hydrolase-1" evidence="1">
    <location>
        <begin position="34"/>
        <end position="286"/>
    </location>
</feature>